<dbReference type="Gene3D" id="2.10.109.10">
    <property type="entry name" value="Umud Fragment, subunit A"/>
    <property type="match status" value="1"/>
</dbReference>
<evidence type="ECO:0000259" key="6">
    <source>
        <dbReference type="Pfam" id="PF10502"/>
    </source>
</evidence>
<feature type="domain" description="Peptidase S26" evidence="6">
    <location>
        <begin position="73"/>
        <end position="236"/>
    </location>
</feature>
<evidence type="ECO:0000256" key="2">
    <source>
        <dbReference type="ARBA" id="ARBA00022670"/>
    </source>
</evidence>
<sequence>MSDRSESRCSSGKWRPFKTSFSSSLLPSALGGAPQGSSGGVEGDGDGGGGGDGGDGFMLCLQEVAAWPGWYILTSLLPLFFFQLFRIQSDSMLPTLQGGDSILVNVLPKRTREIIPRPVREWAGRGGNRIGKWRGKGTDPEKSKTRYRHGDIVVFDLPFDPEEYRKALADLERPRKSRQPAPLLLERAKAKRGLGSSLFFSKGETTKVLCKRVVGVSGDFVEVKGGRTRLNGVVIHNSDSIVESPREGGTGPLEIQVMFSPPPSSSVLQPPANPRDFLFACLRGWRSIKQARSAKPVVLVTGEGE</sequence>
<feature type="active site" evidence="4">
    <location>
        <position position="91"/>
    </location>
</feature>
<evidence type="ECO:0000256" key="3">
    <source>
        <dbReference type="ARBA" id="ARBA00022801"/>
    </source>
</evidence>
<dbReference type="GO" id="GO:0004252">
    <property type="term" value="F:serine-type endopeptidase activity"/>
    <property type="evidence" value="ECO:0007669"/>
    <property type="project" value="InterPro"/>
</dbReference>
<dbReference type="InterPro" id="IPR019756">
    <property type="entry name" value="Pept_S26A_signal_pept_1_Ser-AS"/>
</dbReference>
<reference evidence="7" key="1">
    <citation type="submission" date="2014-11" db="EMBL/GenBank/DDBJ databases">
        <authorList>
            <person name="Otto D Thomas"/>
            <person name="Naeem Raeece"/>
        </authorList>
    </citation>
    <scope>NUCLEOTIDE SEQUENCE</scope>
</reference>
<dbReference type="EMBL" id="CDMZ01003477">
    <property type="protein sequence ID" value="CEM46518.1"/>
    <property type="molecule type" value="Genomic_DNA"/>
</dbReference>
<dbReference type="GO" id="GO:0006465">
    <property type="term" value="P:signal peptide processing"/>
    <property type="evidence" value="ECO:0007669"/>
    <property type="project" value="InterPro"/>
</dbReference>
<dbReference type="PROSITE" id="PS00501">
    <property type="entry name" value="SPASE_I_1"/>
    <property type="match status" value="1"/>
</dbReference>
<keyword evidence="3" id="KW-0378">Hydrolase</keyword>
<accession>A0A0G4HQN0</accession>
<dbReference type="InterPro" id="IPR036286">
    <property type="entry name" value="LexA/Signal_pep-like_sf"/>
</dbReference>
<evidence type="ECO:0000313" key="7">
    <source>
        <dbReference type="EMBL" id="CEM46518.1"/>
    </source>
</evidence>
<protein>
    <recommendedName>
        <fullName evidence="6">Peptidase S26 domain-containing protein</fullName>
    </recommendedName>
</protein>
<organism evidence="7">
    <name type="scientific">Chromera velia CCMP2878</name>
    <dbReference type="NCBI Taxonomy" id="1169474"/>
    <lineage>
        <taxon>Eukaryota</taxon>
        <taxon>Sar</taxon>
        <taxon>Alveolata</taxon>
        <taxon>Colpodellida</taxon>
        <taxon>Chromeraceae</taxon>
        <taxon>Chromera</taxon>
    </lineage>
</organism>
<feature type="active site" evidence="4">
    <location>
        <position position="211"/>
    </location>
</feature>
<keyword evidence="2" id="KW-0645">Protease</keyword>
<evidence type="ECO:0000256" key="1">
    <source>
        <dbReference type="ARBA" id="ARBA00009370"/>
    </source>
</evidence>
<dbReference type="InterPro" id="IPR019533">
    <property type="entry name" value="Peptidase_S26"/>
</dbReference>
<dbReference type="CDD" id="cd06530">
    <property type="entry name" value="S26_SPase_I"/>
    <property type="match status" value="1"/>
</dbReference>
<feature type="region of interest" description="Disordered" evidence="5">
    <location>
        <begin position="25"/>
        <end position="49"/>
    </location>
</feature>
<evidence type="ECO:0000256" key="5">
    <source>
        <dbReference type="SAM" id="MobiDB-lite"/>
    </source>
</evidence>
<dbReference type="Pfam" id="PF10502">
    <property type="entry name" value="Peptidase_S26"/>
    <property type="match status" value="1"/>
</dbReference>
<gene>
    <name evidence="7" type="ORF">Cvel_7936</name>
</gene>
<dbReference type="PANTHER" id="PTHR43390:SF1">
    <property type="entry name" value="CHLOROPLAST PROCESSING PEPTIDASE"/>
    <property type="match status" value="1"/>
</dbReference>
<dbReference type="PANTHER" id="PTHR43390">
    <property type="entry name" value="SIGNAL PEPTIDASE I"/>
    <property type="match status" value="1"/>
</dbReference>
<proteinExistence type="inferred from homology"/>
<comment type="similarity">
    <text evidence="1">Belongs to the peptidase S26 family.</text>
</comment>
<dbReference type="VEuPathDB" id="CryptoDB:Cvel_7936"/>
<dbReference type="AlphaFoldDB" id="A0A0G4HQN0"/>
<dbReference type="SUPFAM" id="SSF51306">
    <property type="entry name" value="LexA/Signal peptidase"/>
    <property type="match status" value="1"/>
</dbReference>
<dbReference type="GO" id="GO:0016020">
    <property type="term" value="C:membrane"/>
    <property type="evidence" value="ECO:0007669"/>
    <property type="project" value="InterPro"/>
</dbReference>
<evidence type="ECO:0000256" key="4">
    <source>
        <dbReference type="PIRSR" id="PIRSR600223-1"/>
    </source>
</evidence>
<feature type="compositionally biased region" description="Gly residues" evidence="5">
    <location>
        <begin position="33"/>
        <end position="49"/>
    </location>
</feature>
<dbReference type="InterPro" id="IPR000223">
    <property type="entry name" value="Pept_S26A_signal_pept_1"/>
</dbReference>
<name>A0A0G4HQN0_9ALVE</name>